<dbReference type="PANTHER" id="PTHR41791">
    <property type="entry name" value="SSL7039 PROTEIN"/>
    <property type="match status" value="1"/>
</dbReference>
<dbReference type="Proteomes" id="UP000245754">
    <property type="component" value="Unassembled WGS sequence"/>
</dbReference>
<protein>
    <submittedName>
        <fullName evidence="1">Putative addiction module killer protein</fullName>
    </submittedName>
</protein>
<dbReference type="InterPro" id="IPR014056">
    <property type="entry name" value="TypeIITA-like_toxin_pred"/>
</dbReference>
<dbReference type="PANTHER" id="PTHR41791:SF1">
    <property type="entry name" value="SSL7039 PROTEIN"/>
    <property type="match status" value="1"/>
</dbReference>
<gene>
    <name evidence="1" type="ORF">C7419_101261</name>
</gene>
<reference evidence="1 2" key="1">
    <citation type="submission" date="2018-05" db="EMBL/GenBank/DDBJ databases">
        <title>Genomic Encyclopedia of Type Strains, Phase IV (KMG-V): Genome sequencing to study the core and pangenomes of soil and plant-associated prokaryotes.</title>
        <authorList>
            <person name="Whitman W."/>
        </authorList>
    </citation>
    <scope>NUCLEOTIDE SEQUENCE [LARGE SCALE GENOMIC DNA]</scope>
    <source>
        <strain evidence="1 2">SLV-132</strain>
    </source>
</reference>
<dbReference type="RefSeq" id="WP_109580243.1">
    <property type="nucleotide sequence ID" value="NZ_CAJPUX010000003.1"/>
</dbReference>
<comment type="caution">
    <text evidence="1">The sequence shown here is derived from an EMBL/GenBank/DDBJ whole genome shotgun (WGS) entry which is preliminary data.</text>
</comment>
<organism evidence="1 2">
    <name type="scientific">Cupriavidus plantarum</name>
    <dbReference type="NCBI Taxonomy" id="942865"/>
    <lineage>
        <taxon>Bacteria</taxon>
        <taxon>Pseudomonadati</taxon>
        <taxon>Pseudomonadota</taxon>
        <taxon>Betaproteobacteria</taxon>
        <taxon>Burkholderiales</taxon>
        <taxon>Burkholderiaceae</taxon>
        <taxon>Cupriavidus</taxon>
    </lineage>
</organism>
<proteinExistence type="predicted"/>
<sequence length="111" mass="12571">MGQSEIEVVLYRRDDGFEPVTDWLASVRDKRAAARMRIRMYRLTQGLFGDVRPVGGGILELREDVGPGYRLYVARHSTALVVLLCAGSKQTQAADIQLAQVYWTEWKRSNA</sequence>
<evidence type="ECO:0000313" key="2">
    <source>
        <dbReference type="Proteomes" id="UP000245754"/>
    </source>
</evidence>
<dbReference type="NCBIfam" id="TIGR02683">
    <property type="entry name" value="upstrm_HI1419"/>
    <property type="match status" value="1"/>
</dbReference>
<evidence type="ECO:0000313" key="1">
    <source>
        <dbReference type="EMBL" id="PWK36407.1"/>
    </source>
</evidence>
<accession>A0A316EUF6</accession>
<dbReference type="AlphaFoldDB" id="A0A316EUF6"/>
<keyword evidence="2" id="KW-1185">Reference proteome</keyword>
<name>A0A316EUF6_9BURK</name>
<dbReference type="PIRSF" id="PIRSF028744">
    <property type="entry name" value="Addict_mod_HI1419"/>
    <property type="match status" value="1"/>
</dbReference>
<dbReference type="EMBL" id="QGGT01000001">
    <property type="protein sequence ID" value="PWK36407.1"/>
    <property type="molecule type" value="Genomic_DNA"/>
</dbReference>
<dbReference type="GeneID" id="98341892"/>